<feature type="compositionally biased region" description="Low complexity" evidence="1">
    <location>
        <begin position="416"/>
        <end position="425"/>
    </location>
</feature>
<dbReference type="GO" id="GO:0008168">
    <property type="term" value="F:methyltransferase activity"/>
    <property type="evidence" value="ECO:0007669"/>
    <property type="project" value="TreeGrafter"/>
</dbReference>
<evidence type="ECO:0000259" key="2">
    <source>
        <dbReference type="Pfam" id="PF13649"/>
    </source>
</evidence>
<evidence type="ECO:0000313" key="4">
    <source>
        <dbReference type="Proteomes" id="UP000053989"/>
    </source>
</evidence>
<feature type="region of interest" description="Disordered" evidence="1">
    <location>
        <begin position="278"/>
        <end position="324"/>
    </location>
</feature>
<evidence type="ECO:0000256" key="1">
    <source>
        <dbReference type="SAM" id="MobiDB-lite"/>
    </source>
</evidence>
<dbReference type="EMBL" id="KN822005">
    <property type="protein sequence ID" value="KIM70068.1"/>
    <property type="molecule type" value="Genomic_DNA"/>
</dbReference>
<reference evidence="3 4" key="1">
    <citation type="submission" date="2014-04" db="EMBL/GenBank/DDBJ databases">
        <authorList>
            <consortium name="DOE Joint Genome Institute"/>
            <person name="Kuo A."/>
            <person name="Kohler A."/>
            <person name="Nagy L.G."/>
            <person name="Floudas D."/>
            <person name="Copeland A."/>
            <person name="Barry K.W."/>
            <person name="Cichocki N."/>
            <person name="Veneault-Fourrey C."/>
            <person name="LaButti K."/>
            <person name="Lindquist E.A."/>
            <person name="Lipzen A."/>
            <person name="Lundell T."/>
            <person name="Morin E."/>
            <person name="Murat C."/>
            <person name="Sun H."/>
            <person name="Tunlid A."/>
            <person name="Henrissat B."/>
            <person name="Grigoriev I.V."/>
            <person name="Hibbett D.S."/>
            <person name="Martin F."/>
            <person name="Nordberg H.P."/>
            <person name="Cantor M.N."/>
            <person name="Hua S.X."/>
        </authorList>
    </citation>
    <scope>NUCLEOTIDE SEQUENCE [LARGE SCALE GENOMIC DNA]</scope>
    <source>
        <strain evidence="3 4">Foug A</strain>
    </source>
</reference>
<dbReference type="CDD" id="cd02440">
    <property type="entry name" value="AdoMet_MTases"/>
    <property type="match status" value="1"/>
</dbReference>
<feature type="compositionally biased region" description="Basic residues" evidence="1">
    <location>
        <begin position="8"/>
        <end position="20"/>
    </location>
</feature>
<dbReference type="SUPFAM" id="SSF53335">
    <property type="entry name" value="S-adenosyl-L-methionine-dependent methyltransferases"/>
    <property type="match status" value="1"/>
</dbReference>
<feature type="compositionally biased region" description="Low complexity" evidence="1">
    <location>
        <begin position="288"/>
        <end position="297"/>
    </location>
</feature>
<dbReference type="Gene3D" id="3.40.50.150">
    <property type="entry name" value="Vaccinia Virus protein VP39"/>
    <property type="match status" value="1"/>
</dbReference>
<accession>A0A0C3A8M7</accession>
<dbReference type="STRING" id="1036808.A0A0C3A8M7"/>
<feature type="domain" description="Methyltransferase" evidence="2">
    <location>
        <begin position="167"/>
        <end position="262"/>
    </location>
</feature>
<feature type="region of interest" description="Disordered" evidence="1">
    <location>
        <begin position="1"/>
        <end position="49"/>
    </location>
</feature>
<dbReference type="Proteomes" id="UP000053989">
    <property type="component" value="Unassembled WGS sequence"/>
</dbReference>
<protein>
    <recommendedName>
        <fullName evidence="2">Methyltransferase domain-containing protein</fullName>
    </recommendedName>
</protein>
<feature type="region of interest" description="Disordered" evidence="1">
    <location>
        <begin position="581"/>
        <end position="605"/>
    </location>
</feature>
<keyword evidence="4" id="KW-1185">Reference proteome</keyword>
<feature type="compositionally biased region" description="Basic and acidic residues" evidence="1">
    <location>
        <begin position="445"/>
        <end position="463"/>
    </location>
</feature>
<dbReference type="Pfam" id="PF13649">
    <property type="entry name" value="Methyltransf_25"/>
    <property type="match status" value="1"/>
</dbReference>
<sequence length="644" mass="72028">MGEQTDGRRKRLLSRVKHPKQPVDLDAPLPPLPVTNATVTESPPRKKGIGSVRFRKKVKPSAEPVNLRSNKGSELSLSESVDIDISATALNEPDISSEDSVFVPLDRFAVRRGMTHHPYPRQDAPYMQAYDRTLMDNDRFFETLLRRLNPNHSPSFLDFEQDQPRGILDLGCGLGLWAMEAAAFWPNSFVIGFDIVHPARLNSDAAIPPNLQWKQGNFVKYKLPFPKETFDLVRMANLSLCVPADRWVHLFSEVSRVLAPGGRLELIDDQMQFPYSKKTLQHPPAPQIIPRSIRSSSFLDDDTPQSGDAMKPDGEESDDDFKSTKSRFSTLIEPDPIPPGVPFDPVKDWNSKIDISASMEHAFESMLTCKFNVIPRPREHIQDALQHVFGRYNLHKEKDFWCFLAPPSDKDSDNASVGSSESGSSGASGGVKKVGKDLVQWVTTDKSKKDKKDKDRKKGDRSSGESLSSFTQVPETISAKAAGRLGIVPVTPRQLPSGQSPGLIVNLQTFIPLSAFELEMHACKHIHTLLGCKAAIHEYISEAHRDSKSPVPESAIDDLLWEYECFRRKRFHWPAETPEYHLDSPAVETPTPHRHSSDGPWRQRALSTSSPLKAGMYSPADLDLVRSIQVFSAKKANDDFFPLA</sequence>
<dbReference type="InterPro" id="IPR041698">
    <property type="entry name" value="Methyltransf_25"/>
</dbReference>
<dbReference type="InParanoid" id="A0A0C3A8M7"/>
<evidence type="ECO:0000313" key="3">
    <source>
        <dbReference type="EMBL" id="KIM70068.1"/>
    </source>
</evidence>
<reference evidence="4" key="2">
    <citation type="submission" date="2015-01" db="EMBL/GenBank/DDBJ databases">
        <title>Evolutionary Origins and Diversification of the Mycorrhizal Mutualists.</title>
        <authorList>
            <consortium name="DOE Joint Genome Institute"/>
            <consortium name="Mycorrhizal Genomics Consortium"/>
            <person name="Kohler A."/>
            <person name="Kuo A."/>
            <person name="Nagy L.G."/>
            <person name="Floudas D."/>
            <person name="Copeland A."/>
            <person name="Barry K.W."/>
            <person name="Cichocki N."/>
            <person name="Veneault-Fourrey C."/>
            <person name="LaButti K."/>
            <person name="Lindquist E.A."/>
            <person name="Lipzen A."/>
            <person name="Lundell T."/>
            <person name="Morin E."/>
            <person name="Murat C."/>
            <person name="Riley R."/>
            <person name="Ohm R."/>
            <person name="Sun H."/>
            <person name="Tunlid A."/>
            <person name="Henrissat B."/>
            <person name="Grigoriev I.V."/>
            <person name="Hibbett D.S."/>
            <person name="Martin F."/>
        </authorList>
    </citation>
    <scope>NUCLEOTIDE SEQUENCE [LARGE SCALE GENOMIC DNA]</scope>
    <source>
        <strain evidence="4">Foug A</strain>
    </source>
</reference>
<dbReference type="PANTHER" id="PTHR43591:SF24">
    <property type="entry name" value="2-METHOXY-6-POLYPRENYL-1,4-BENZOQUINOL METHYLASE, MITOCHONDRIAL"/>
    <property type="match status" value="1"/>
</dbReference>
<dbReference type="InterPro" id="IPR029063">
    <property type="entry name" value="SAM-dependent_MTases_sf"/>
</dbReference>
<organism evidence="3 4">
    <name type="scientific">Scleroderma citrinum Foug A</name>
    <dbReference type="NCBI Taxonomy" id="1036808"/>
    <lineage>
        <taxon>Eukaryota</taxon>
        <taxon>Fungi</taxon>
        <taxon>Dikarya</taxon>
        <taxon>Basidiomycota</taxon>
        <taxon>Agaricomycotina</taxon>
        <taxon>Agaricomycetes</taxon>
        <taxon>Agaricomycetidae</taxon>
        <taxon>Boletales</taxon>
        <taxon>Sclerodermatineae</taxon>
        <taxon>Sclerodermataceae</taxon>
        <taxon>Scleroderma</taxon>
    </lineage>
</organism>
<feature type="region of interest" description="Disordered" evidence="1">
    <location>
        <begin position="411"/>
        <end position="471"/>
    </location>
</feature>
<dbReference type="OrthoDB" id="2013972at2759"/>
<dbReference type="PANTHER" id="PTHR43591">
    <property type="entry name" value="METHYLTRANSFERASE"/>
    <property type="match status" value="1"/>
</dbReference>
<proteinExistence type="predicted"/>
<name>A0A0C3A8M7_9AGAM</name>
<gene>
    <name evidence="3" type="ORF">SCLCIDRAFT_101937</name>
</gene>
<dbReference type="AlphaFoldDB" id="A0A0C3A8M7"/>
<dbReference type="HOGENOM" id="CLU_007710_0_0_1"/>